<feature type="region of interest" description="FAD-dependent cmnm(5)s(2)U34 oxidoreductase" evidence="10">
    <location>
        <begin position="284"/>
        <end position="675"/>
    </location>
</feature>
<evidence type="ECO:0000256" key="10">
    <source>
        <dbReference type="HAMAP-Rule" id="MF_01102"/>
    </source>
</evidence>
<feature type="domain" description="MnmC-like methyltransferase" evidence="12">
    <location>
        <begin position="123"/>
        <end position="246"/>
    </location>
</feature>
<dbReference type="Proteomes" id="UP000218327">
    <property type="component" value="Unassembled WGS sequence"/>
</dbReference>
<evidence type="ECO:0000256" key="5">
    <source>
        <dbReference type="ARBA" id="ARBA00022691"/>
    </source>
</evidence>
<comment type="similarity">
    <text evidence="10">In the C-terminal section; belongs to the DAO family.</text>
</comment>
<gene>
    <name evidence="10" type="primary">mnmC</name>
    <name evidence="13" type="ORF">COA96_00105</name>
</gene>
<name>A0A2A5BC72_9GAMM</name>
<dbReference type="InterPro" id="IPR006076">
    <property type="entry name" value="FAD-dep_OxRdtase"/>
</dbReference>
<dbReference type="Pfam" id="PF01266">
    <property type="entry name" value="DAO"/>
    <property type="match status" value="1"/>
</dbReference>
<dbReference type="InterPro" id="IPR008471">
    <property type="entry name" value="MnmC-like_methylTransf"/>
</dbReference>
<accession>A0A2A5BC72</accession>
<keyword evidence="4 10" id="KW-0808">Transferase</keyword>
<feature type="domain" description="FAD dependent oxidoreductase" evidence="11">
    <location>
        <begin position="281"/>
        <end position="644"/>
    </location>
</feature>
<reference evidence="14" key="1">
    <citation type="submission" date="2017-08" db="EMBL/GenBank/DDBJ databases">
        <title>A dynamic microbial community with high functional redundancy inhabits the cold, oxic subseafloor aquifer.</title>
        <authorList>
            <person name="Tully B.J."/>
            <person name="Wheat C.G."/>
            <person name="Glazer B.T."/>
            <person name="Huber J.A."/>
        </authorList>
    </citation>
    <scope>NUCLEOTIDE SEQUENCE [LARGE SCALE GENOMIC DNA]</scope>
</reference>
<evidence type="ECO:0000259" key="12">
    <source>
        <dbReference type="Pfam" id="PF05430"/>
    </source>
</evidence>
<evidence type="ECO:0000256" key="6">
    <source>
        <dbReference type="ARBA" id="ARBA00022694"/>
    </source>
</evidence>
<dbReference type="NCBIfam" id="TIGR03197">
    <property type="entry name" value="MnmC_Cterm"/>
    <property type="match status" value="1"/>
</dbReference>
<dbReference type="InterPro" id="IPR029063">
    <property type="entry name" value="SAM-dependent_MTases_sf"/>
</dbReference>
<dbReference type="Gene3D" id="3.50.50.60">
    <property type="entry name" value="FAD/NAD(P)-binding domain"/>
    <property type="match status" value="1"/>
</dbReference>
<evidence type="ECO:0000256" key="2">
    <source>
        <dbReference type="ARBA" id="ARBA00022603"/>
    </source>
</evidence>
<dbReference type="Gene3D" id="3.40.50.150">
    <property type="entry name" value="Vaccinia Virus protein VP39"/>
    <property type="match status" value="1"/>
</dbReference>
<dbReference type="GO" id="GO:0002097">
    <property type="term" value="P:tRNA wobble base modification"/>
    <property type="evidence" value="ECO:0007669"/>
    <property type="project" value="UniProtKB-UniRule"/>
</dbReference>
<dbReference type="Gene3D" id="3.30.9.10">
    <property type="entry name" value="D-Amino Acid Oxidase, subunit A, domain 2"/>
    <property type="match status" value="1"/>
</dbReference>
<dbReference type="GO" id="GO:0050660">
    <property type="term" value="F:flavin adenine dinucleotide binding"/>
    <property type="evidence" value="ECO:0007669"/>
    <property type="project" value="UniProtKB-UniRule"/>
</dbReference>
<evidence type="ECO:0000256" key="3">
    <source>
        <dbReference type="ARBA" id="ARBA00022630"/>
    </source>
</evidence>
<keyword evidence="9 10" id="KW-0511">Multifunctional enzyme</keyword>
<proteinExistence type="inferred from homology"/>
<dbReference type="GO" id="GO:0032259">
    <property type="term" value="P:methylation"/>
    <property type="evidence" value="ECO:0007669"/>
    <property type="project" value="UniProtKB-KW"/>
</dbReference>
<keyword evidence="5 10" id="KW-0949">S-adenosyl-L-methionine</keyword>
<keyword evidence="8 10" id="KW-0560">Oxidoreductase</keyword>
<dbReference type="InterPro" id="IPR017610">
    <property type="entry name" value="tRNA_S-uridine_synth_MnmC_C"/>
</dbReference>
<evidence type="ECO:0000313" key="14">
    <source>
        <dbReference type="Proteomes" id="UP000218327"/>
    </source>
</evidence>
<comment type="cofactor">
    <cofactor evidence="10">
        <name>FAD</name>
        <dbReference type="ChEBI" id="CHEBI:57692"/>
    </cofactor>
</comment>
<keyword evidence="7 10" id="KW-0274">FAD</keyword>
<keyword evidence="1 10" id="KW-0963">Cytoplasm</keyword>
<dbReference type="GO" id="GO:0005737">
    <property type="term" value="C:cytoplasm"/>
    <property type="evidence" value="ECO:0007669"/>
    <property type="project" value="UniProtKB-SubCell"/>
</dbReference>
<evidence type="ECO:0000259" key="11">
    <source>
        <dbReference type="Pfam" id="PF01266"/>
    </source>
</evidence>
<organism evidence="13 14">
    <name type="scientific">SAR86 cluster bacterium</name>
    <dbReference type="NCBI Taxonomy" id="2030880"/>
    <lineage>
        <taxon>Bacteria</taxon>
        <taxon>Pseudomonadati</taxon>
        <taxon>Pseudomonadota</taxon>
        <taxon>Gammaproteobacteria</taxon>
        <taxon>SAR86 cluster</taxon>
    </lineage>
</organism>
<dbReference type="PANTHER" id="PTHR13847:SF283">
    <property type="entry name" value="TRNA 5-METHYLAMINOMETHYL-2-THIOURIDINE BIOSYNTHESIS BIFUNCTIONAL PROTEIN MNMC"/>
    <property type="match status" value="1"/>
</dbReference>
<dbReference type="NCBIfam" id="NF002481">
    <property type="entry name" value="PRK01747.1-2"/>
    <property type="match status" value="1"/>
</dbReference>
<dbReference type="EC" id="2.1.1.61" evidence="10"/>
<sequence>MKVENAQIQWLDSGLPYSSLFDDVYYSKDDEQAESLHVFLNANRLSQRWAETADSCEGREANKSAELFTIAELGFGSGLNFLQVAKLWQESSSRPSRLNYIAFEKHPLTCEQLQRIHQRWPNLKAQSDELQRYYPDHSIGCHRICLSHDITLDLYYGEAFSQLKSRYTKVCRAIDCWFLDGFSPRLNPKLWEQQLFGLIAKTCNEKSTISSYSVAGTVRNALGDAGFAVQKLPGHGKKRHMLFAQLKISELSAVKEPSDKDFNNLKPWFKLSPVTFSKRTVTVIGAGLAGCSTAYSLARRGWQVKVIDNSDAPASGASGNSQLALRCRLFKSYSDTAEFFLHSFLFAARQFSALKIANSIDWNNCGVLQLNTAMNKQQAISDEELASMYSKQVIQALSLDTANKKAGAALNDPAWFLPAGGWINPETLCEAYLSHPNIELVLGKNVDAIKPERDNWAVIDDRGEHITSEAVVIANAYSAKKFEQTRHLPLQVVRGQTTQISANGLSSSLKAVVSGKRTVFPESQQCHVISASYSNTDLQESSSTNDNECNMTLAKSNFSDKDFLSTQIVSDRVSQRCNSIDQLPVIGMVANASAMKKTYAELSRNATATIDSPGDYHRGLYISVAHGSNGLASCPLSGEFLAALMTGENLPLSQAMINNLSPARFVIRDLKKQKG</sequence>
<comment type="subcellular location">
    <subcellularLocation>
        <location evidence="10">Cytoplasm</location>
    </subcellularLocation>
</comment>
<dbReference type="SUPFAM" id="SSF51905">
    <property type="entry name" value="FAD/NAD(P)-binding domain"/>
    <property type="match status" value="1"/>
</dbReference>
<dbReference type="GO" id="GO:0016645">
    <property type="term" value="F:oxidoreductase activity, acting on the CH-NH group of donors"/>
    <property type="evidence" value="ECO:0007669"/>
    <property type="project" value="InterPro"/>
</dbReference>
<dbReference type="PANTHER" id="PTHR13847">
    <property type="entry name" value="SARCOSINE DEHYDROGENASE-RELATED"/>
    <property type="match status" value="1"/>
</dbReference>
<dbReference type="InterPro" id="IPR036188">
    <property type="entry name" value="FAD/NAD-bd_sf"/>
</dbReference>
<evidence type="ECO:0000256" key="8">
    <source>
        <dbReference type="ARBA" id="ARBA00023002"/>
    </source>
</evidence>
<comment type="similarity">
    <text evidence="10">In the N-terminal section; belongs to the methyltransferase superfamily. tRNA (mnm(5)s(2)U34)-methyltransferase family.</text>
</comment>
<evidence type="ECO:0000256" key="1">
    <source>
        <dbReference type="ARBA" id="ARBA00022490"/>
    </source>
</evidence>
<keyword evidence="6 10" id="KW-0819">tRNA processing</keyword>
<dbReference type="AlphaFoldDB" id="A0A2A5BC72"/>
<dbReference type="EC" id="1.5.-.-" evidence="10"/>
<dbReference type="HAMAP" id="MF_01102">
    <property type="entry name" value="MnmC"/>
    <property type="match status" value="1"/>
</dbReference>
<evidence type="ECO:0000256" key="9">
    <source>
        <dbReference type="ARBA" id="ARBA00023268"/>
    </source>
</evidence>
<dbReference type="NCBIfam" id="NF033855">
    <property type="entry name" value="tRNA_MNMC2"/>
    <property type="match status" value="1"/>
</dbReference>
<comment type="function">
    <text evidence="10">Catalyzes the last two steps in the biosynthesis of 5-methylaminomethyl-2-thiouridine (mnm(5)s(2)U) at the wobble position (U34) in tRNA. Catalyzes the FAD-dependent demodification of cmnm(5)s(2)U34 to nm(5)s(2)U34, followed by the transfer of a methyl group from S-adenosyl-L-methionine to nm(5)s(2)U34, to form mnm(5)s(2)U34.</text>
</comment>
<dbReference type="Pfam" id="PF05430">
    <property type="entry name" value="Methyltransf_30"/>
    <property type="match status" value="1"/>
</dbReference>
<keyword evidence="2 10" id="KW-0489">Methyltransferase</keyword>
<comment type="caution">
    <text evidence="13">The sequence shown here is derived from an EMBL/GenBank/DDBJ whole genome shotgun (WGS) entry which is preliminary data.</text>
</comment>
<evidence type="ECO:0000256" key="4">
    <source>
        <dbReference type="ARBA" id="ARBA00022679"/>
    </source>
</evidence>
<feature type="region of interest" description="tRNA (mnm(5)s(2)U34)-methyltransferase" evidence="10">
    <location>
        <begin position="1"/>
        <end position="247"/>
    </location>
</feature>
<dbReference type="GO" id="GO:0004808">
    <property type="term" value="F:tRNA (5-methylaminomethyl-2-thiouridylate)(34)-methyltransferase activity"/>
    <property type="evidence" value="ECO:0007669"/>
    <property type="project" value="UniProtKB-EC"/>
</dbReference>
<comment type="catalytic activity">
    <reaction evidence="10">
        <text>5-aminomethyl-2-thiouridine(34) in tRNA + S-adenosyl-L-methionine = 5-methylaminomethyl-2-thiouridine(34) in tRNA + S-adenosyl-L-homocysteine + H(+)</text>
        <dbReference type="Rhea" id="RHEA:19569"/>
        <dbReference type="Rhea" id="RHEA-COMP:10195"/>
        <dbReference type="Rhea" id="RHEA-COMP:10197"/>
        <dbReference type="ChEBI" id="CHEBI:15378"/>
        <dbReference type="ChEBI" id="CHEBI:57856"/>
        <dbReference type="ChEBI" id="CHEBI:59789"/>
        <dbReference type="ChEBI" id="CHEBI:74454"/>
        <dbReference type="ChEBI" id="CHEBI:74455"/>
        <dbReference type="EC" id="2.1.1.61"/>
    </reaction>
</comment>
<dbReference type="InterPro" id="IPR023032">
    <property type="entry name" value="tRNA_MAMT_biosynth_bifunc_MnmC"/>
</dbReference>
<dbReference type="InterPro" id="IPR047785">
    <property type="entry name" value="tRNA_MNMC2"/>
</dbReference>
<protein>
    <recommendedName>
        <fullName evidence="10">tRNA 5-methylaminomethyl-2-thiouridine biosynthesis bifunctional protein MnmC</fullName>
        <shortName evidence="10">tRNA mnm(5)s(2)U biosynthesis bifunctional protein</shortName>
    </recommendedName>
    <domain>
        <recommendedName>
            <fullName evidence="10">tRNA (mnm(5)s(2)U34)-methyltransferase</fullName>
            <ecNumber evidence="10">2.1.1.61</ecNumber>
        </recommendedName>
    </domain>
    <domain>
        <recommendedName>
            <fullName evidence="10">FAD-dependent cmnm(5)s(2)U34 oxidoreductase</fullName>
            <ecNumber evidence="10">1.5.-.-</ecNumber>
        </recommendedName>
    </domain>
</protein>
<keyword evidence="3 10" id="KW-0285">Flavoprotein</keyword>
<evidence type="ECO:0000313" key="13">
    <source>
        <dbReference type="EMBL" id="PCJ28626.1"/>
    </source>
</evidence>
<dbReference type="EMBL" id="NVVJ01000001">
    <property type="protein sequence ID" value="PCJ28626.1"/>
    <property type="molecule type" value="Genomic_DNA"/>
</dbReference>
<evidence type="ECO:0000256" key="7">
    <source>
        <dbReference type="ARBA" id="ARBA00022827"/>
    </source>
</evidence>